<dbReference type="PROSITE" id="PS00463">
    <property type="entry name" value="ZN2_CY6_FUNGAL_1"/>
    <property type="match status" value="1"/>
</dbReference>
<dbReference type="GO" id="GO:0006351">
    <property type="term" value="P:DNA-templated transcription"/>
    <property type="evidence" value="ECO:0007669"/>
    <property type="project" value="InterPro"/>
</dbReference>
<dbReference type="CDD" id="cd02440">
    <property type="entry name" value="AdoMet_MTases"/>
    <property type="match status" value="1"/>
</dbReference>
<dbReference type="OrthoDB" id="5818554at2759"/>
<protein>
    <submittedName>
        <fullName evidence="6">Transcriptional activator ARO80</fullName>
    </submittedName>
</protein>
<dbReference type="PROSITE" id="PS50048">
    <property type="entry name" value="ZN2_CY6_FUNGAL_2"/>
    <property type="match status" value="1"/>
</dbReference>
<dbReference type="GO" id="GO:0008757">
    <property type="term" value="F:S-adenosylmethionine-dependent methyltransferase activity"/>
    <property type="evidence" value="ECO:0007669"/>
    <property type="project" value="InterPro"/>
</dbReference>
<dbReference type="SMART" id="SM00906">
    <property type="entry name" value="Fungal_trans"/>
    <property type="match status" value="1"/>
</dbReference>
<evidence type="ECO:0000256" key="1">
    <source>
        <dbReference type="ARBA" id="ARBA00022723"/>
    </source>
</evidence>
<dbReference type="GO" id="GO:0000981">
    <property type="term" value="F:DNA-binding transcription factor activity, RNA polymerase II-specific"/>
    <property type="evidence" value="ECO:0007669"/>
    <property type="project" value="InterPro"/>
</dbReference>
<feature type="transmembrane region" description="Helical" evidence="4">
    <location>
        <begin position="743"/>
        <end position="768"/>
    </location>
</feature>
<keyword evidence="7" id="KW-1185">Reference proteome</keyword>
<dbReference type="Pfam" id="PF00172">
    <property type="entry name" value="Zn_clus"/>
    <property type="match status" value="1"/>
</dbReference>
<dbReference type="SUPFAM" id="SSF53335">
    <property type="entry name" value="S-adenosyl-L-methionine-dependent methyltransferases"/>
    <property type="match status" value="1"/>
</dbReference>
<proteinExistence type="predicted"/>
<dbReference type="GO" id="GO:0008270">
    <property type="term" value="F:zinc ion binding"/>
    <property type="evidence" value="ECO:0007669"/>
    <property type="project" value="InterPro"/>
</dbReference>
<dbReference type="InterPro" id="IPR036864">
    <property type="entry name" value="Zn2-C6_fun-type_DNA-bd_sf"/>
</dbReference>
<dbReference type="GO" id="GO:0003677">
    <property type="term" value="F:DNA binding"/>
    <property type="evidence" value="ECO:0007669"/>
    <property type="project" value="InterPro"/>
</dbReference>
<evidence type="ECO:0000256" key="2">
    <source>
        <dbReference type="ARBA" id="ARBA00023242"/>
    </source>
</evidence>
<dbReference type="Gene3D" id="4.10.240.10">
    <property type="entry name" value="Zn(2)-C6 fungal-type DNA-binding domain"/>
    <property type="match status" value="1"/>
</dbReference>
<dbReference type="InterPro" id="IPR001138">
    <property type="entry name" value="Zn2Cys6_DnaBD"/>
</dbReference>
<feature type="region of interest" description="Disordered" evidence="3">
    <location>
        <begin position="82"/>
        <end position="152"/>
    </location>
</feature>
<keyword evidence="4" id="KW-1133">Transmembrane helix</keyword>
<feature type="compositionally biased region" description="Polar residues" evidence="3">
    <location>
        <begin position="91"/>
        <end position="114"/>
    </location>
</feature>
<keyword evidence="4" id="KW-0472">Membrane</keyword>
<dbReference type="InterPro" id="IPR007219">
    <property type="entry name" value="XnlR_reg_dom"/>
</dbReference>
<reference evidence="6 7" key="1">
    <citation type="submission" date="2020-05" db="EMBL/GenBank/DDBJ databases">
        <title>Identification and distribution of gene clusters putatively required for synthesis of sphingolipid metabolism inhibitors in phylogenetically diverse species of the filamentous fungus Fusarium.</title>
        <authorList>
            <person name="Kim H.-S."/>
            <person name="Busman M."/>
            <person name="Brown D.W."/>
            <person name="Divon H."/>
            <person name="Uhlig S."/>
            <person name="Proctor R.H."/>
        </authorList>
    </citation>
    <scope>NUCLEOTIDE SEQUENCE [LARGE SCALE GENOMIC DNA]</scope>
    <source>
        <strain evidence="6 7">NRRL 66235</strain>
    </source>
</reference>
<accession>A0A8H5Z3Z1</accession>
<keyword evidence="4" id="KW-0812">Transmembrane</keyword>
<evidence type="ECO:0000313" key="7">
    <source>
        <dbReference type="Proteomes" id="UP000544331"/>
    </source>
</evidence>
<dbReference type="CDD" id="cd00067">
    <property type="entry name" value="GAL4"/>
    <property type="match status" value="1"/>
</dbReference>
<dbReference type="EMBL" id="JAAOAN010000037">
    <property type="protein sequence ID" value="KAF5724340.1"/>
    <property type="molecule type" value="Genomic_DNA"/>
</dbReference>
<dbReference type="PANTHER" id="PTHR31644:SF1">
    <property type="entry name" value="ZN(II)2CYS6 TRANSCRIPTION FACTOR (EUROFUNG)"/>
    <property type="match status" value="1"/>
</dbReference>
<evidence type="ECO:0000256" key="4">
    <source>
        <dbReference type="SAM" id="Phobius"/>
    </source>
</evidence>
<dbReference type="CDD" id="cd12148">
    <property type="entry name" value="fungal_TF_MHR"/>
    <property type="match status" value="1"/>
</dbReference>
<feature type="compositionally biased region" description="Polar residues" evidence="3">
    <location>
        <begin position="127"/>
        <end position="139"/>
    </location>
</feature>
<dbReference type="Gene3D" id="3.40.50.150">
    <property type="entry name" value="Vaccinia Virus protein VP39"/>
    <property type="match status" value="1"/>
</dbReference>
<dbReference type="AlphaFoldDB" id="A0A8H5Z3Z1"/>
<feature type="transmembrane region" description="Helical" evidence="4">
    <location>
        <begin position="567"/>
        <end position="587"/>
    </location>
</feature>
<gene>
    <name evidence="6" type="ORF">FMUND_938</name>
</gene>
<dbReference type="InterPro" id="IPR013216">
    <property type="entry name" value="Methyltransf_11"/>
</dbReference>
<dbReference type="Pfam" id="PF08241">
    <property type="entry name" value="Methyltransf_11"/>
    <property type="match status" value="1"/>
</dbReference>
<feature type="region of interest" description="Disordered" evidence="3">
    <location>
        <begin position="1"/>
        <end position="36"/>
    </location>
</feature>
<dbReference type="GO" id="GO:0005634">
    <property type="term" value="C:nucleus"/>
    <property type="evidence" value="ECO:0007669"/>
    <property type="project" value="TreeGrafter"/>
</dbReference>
<comment type="caution">
    <text evidence="6">The sequence shown here is derived from an EMBL/GenBank/DDBJ whole genome shotgun (WGS) entry which is preliminary data.</text>
</comment>
<name>A0A8H5Z3Z1_9HYPO</name>
<evidence type="ECO:0000313" key="6">
    <source>
        <dbReference type="EMBL" id="KAF5724340.1"/>
    </source>
</evidence>
<dbReference type="Proteomes" id="UP000544331">
    <property type="component" value="Unassembled WGS sequence"/>
</dbReference>
<dbReference type="SMART" id="SM00066">
    <property type="entry name" value="GAL4"/>
    <property type="match status" value="1"/>
</dbReference>
<sequence length="1088" mass="120593">MPRFPPSPLLSVFENPPLQRMMTPPTGPETEKRVSRACVSCRSRKTRCDLDSSGVPGDPPCRRCIEKNQECILATSRRGGRRIKGQRLGYSRSTNDSHQASPSRPVNRMNSVPAQGQEPREPDQHSEWLSSNLGSPLDQQSEDDEEPTGDAVRLKGHFTSSDLLNPSDALDLLAHVADMEPEGHAQTQNPEGDPENSTRMANISQGVCDYPPVTSGALTLSEASFLIEHYHDNFHIFFPIAYSAAFDSSRILELIEHESYLITAILTVATKDDPSWSRAHNACARHMETQISKLIYTGSTTVGAVEALLILAEWAPQPLEENLMIGCGKEDQGSWMLVGVAIRLAYLQNLEQTGLVQRVEGAPDHLSRKRIAWAACYMSDRQVSIRLGKGFWSRGPGPSVNLRAADFPYLQTQKLGNDNLALLFQAHLEITQLFSNAHDILYSSTSHREQLYIGGEYVRYIDDFSSVLRRWKLSWGGLSFIPRVKASLMLSYDFLRLYINAFAFQANLNRIVRRSKKRPSGPLFSELAAAPDARFIYESIDAANSILCTLNSFIDPTEAFKYMPLKFYLYVIYAAVFLFKAIFAGAIKPSEARGVRRAIYETISRLQKTSNNQQGLGQRYARSLRLLWLKMLGKSRSRNPEVEGRSDSLALASHGALQSQAESSEGHMNSDPFNSFSWKDLHSLGEFISNDGTSLFNDNFIISPEQDSVQGAEGPEHFSGNFYSGSLASVIEVTSHITSGKSLLFSLFSLVRLIAWQGVLVLISSAVMTPLKALSTPQPHRAIIGIKRVPVSAYGDLELQLDSSTNQIFKMATSQSKDLPYSSYFSAFAETYLQQTGRSTYRVLDLAFDSIRATKPITKDSVVHDNAAGPGIAALVLVDRLSADELPQILVTDNVPPMVQAAKDSFTSLPRIEAKILDSQNLEGIPDEHFTHSILNFSVYTLADPVKGVKEIHRTLQPGGLAVISCWKRFGVGELIHAAQAIVRPDLAPLKMPHPEFFEPGVLEKTAVEAGFDSSKFKLVEDSIVVSGPELEDGLKKFMLGDLMRPARAGYTDEEEGRWPEAVDEVLKKEVESHGGIKFESWVLLAQK</sequence>
<keyword evidence="2" id="KW-0539">Nucleus</keyword>
<organism evidence="6 7">
    <name type="scientific">Fusarium mundagurra</name>
    <dbReference type="NCBI Taxonomy" id="1567541"/>
    <lineage>
        <taxon>Eukaryota</taxon>
        <taxon>Fungi</taxon>
        <taxon>Dikarya</taxon>
        <taxon>Ascomycota</taxon>
        <taxon>Pezizomycotina</taxon>
        <taxon>Sordariomycetes</taxon>
        <taxon>Hypocreomycetidae</taxon>
        <taxon>Hypocreales</taxon>
        <taxon>Nectriaceae</taxon>
        <taxon>Fusarium</taxon>
        <taxon>Fusarium fujikuroi species complex</taxon>
    </lineage>
</organism>
<keyword evidence="1" id="KW-0479">Metal-binding</keyword>
<dbReference type="SUPFAM" id="SSF57701">
    <property type="entry name" value="Zn2/Cys6 DNA-binding domain"/>
    <property type="match status" value="1"/>
</dbReference>
<evidence type="ECO:0000256" key="3">
    <source>
        <dbReference type="SAM" id="MobiDB-lite"/>
    </source>
</evidence>
<dbReference type="InterPro" id="IPR052780">
    <property type="entry name" value="AAA_Catabolism_Regulators"/>
</dbReference>
<dbReference type="InterPro" id="IPR029063">
    <property type="entry name" value="SAM-dependent_MTases_sf"/>
</dbReference>
<dbReference type="PANTHER" id="PTHR31644">
    <property type="entry name" value="TRANSCRIPTIONAL ACTIVATOR ARO80-RELATED"/>
    <property type="match status" value="1"/>
</dbReference>
<feature type="domain" description="Zn(2)-C6 fungal-type" evidence="5">
    <location>
        <begin position="37"/>
        <end position="73"/>
    </location>
</feature>
<evidence type="ECO:0000259" key="5">
    <source>
        <dbReference type="PROSITE" id="PS50048"/>
    </source>
</evidence>